<comment type="caution">
    <text evidence="4">The sequence shown here is derived from an EMBL/GenBank/DDBJ whole genome shotgun (WGS) entry which is preliminary data.</text>
</comment>
<dbReference type="GO" id="GO:0030288">
    <property type="term" value="C:outer membrane-bounded periplasmic space"/>
    <property type="evidence" value="ECO:0007669"/>
    <property type="project" value="TreeGrafter"/>
</dbReference>
<keyword evidence="5" id="KW-1185">Reference proteome</keyword>
<evidence type="ECO:0000259" key="3">
    <source>
        <dbReference type="Pfam" id="PF08486"/>
    </source>
</evidence>
<dbReference type="Pfam" id="PF13181">
    <property type="entry name" value="TPR_8"/>
    <property type="match status" value="2"/>
</dbReference>
<keyword evidence="1" id="KW-0802">TPR repeat</keyword>
<dbReference type="STRING" id="926561.GCA_000379025_00880"/>
<accession>A0A4V3H040</accession>
<dbReference type="InterPro" id="IPR013693">
    <property type="entry name" value="SpoIID/LytB_N"/>
</dbReference>
<dbReference type="PANTHER" id="PTHR30032">
    <property type="entry name" value="N-ACETYLMURAMOYL-L-ALANINE AMIDASE-RELATED"/>
    <property type="match status" value="1"/>
</dbReference>
<dbReference type="SMART" id="SM00028">
    <property type="entry name" value="TPR"/>
    <property type="match status" value="3"/>
</dbReference>
<protein>
    <submittedName>
        <fullName evidence="4">SpoIID/LytB domain protein</fullName>
    </submittedName>
</protein>
<dbReference type="SUPFAM" id="SSF48452">
    <property type="entry name" value="TPR-like"/>
    <property type="match status" value="1"/>
</dbReference>
<dbReference type="InterPro" id="IPR011990">
    <property type="entry name" value="TPR-like_helical_dom_sf"/>
</dbReference>
<evidence type="ECO:0000256" key="2">
    <source>
        <dbReference type="SAM" id="Phobius"/>
    </source>
</evidence>
<dbReference type="InterPro" id="IPR051922">
    <property type="entry name" value="Bact_Sporulation_Assoc"/>
</dbReference>
<dbReference type="NCBIfam" id="TIGR02669">
    <property type="entry name" value="SpoIID_LytB"/>
    <property type="match status" value="1"/>
</dbReference>
<evidence type="ECO:0000256" key="1">
    <source>
        <dbReference type="PROSITE-ProRule" id="PRU00339"/>
    </source>
</evidence>
<keyword evidence="2" id="KW-0812">Transmembrane</keyword>
<dbReference type="InterPro" id="IPR013486">
    <property type="entry name" value="SpoIID/LytB"/>
</dbReference>
<dbReference type="PANTHER" id="PTHR30032:SF4">
    <property type="entry name" value="AMIDASE ENHANCER"/>
    <property type="match status" value="1"/>
</dbReference>
<dbReference type="Gene3D" id="1.25.40.10">
    <property type="entry name" value="Tetratricopeptide repeat domain"/>
    <property type="match status" value="2"/>
</dbReference>
<gene>
    <name evidence="4" type="ORF">C7959_101166</name>
</gene>
<reference evidence="4 5" key="1">
    <citation type="submission" date="2019-03" db="EMBL/GenBank/DDBJ databases">
        <title>Subsurface microbial communities from deep shales in Ohio and West Virginia, USA.</title>
        <authorList>
            <person name="Wrighton K."/>
        </authorList>
    </citation>
    <scope>NUCLEOTIDE SEQUENCE [LARGE SCALE GENOMIC DNA]</scope>
    <source>
        <strain evidence="4 5">MSL 6dP</strain>
    </source>
</reference>
<keyword evidence="2" id="KW-0472">Membrane</keyword>
<dbReference type="AlphaFoldDB" id="A0A4V3H040"/>
<dbReference type="PROSITE" id="PS50005">
    <property type="entry name" value="TPR"/>
    <property type="match status" value="1"/>
</dbReference>
<dbReference type="InterPro" id="IPR019734">
    <property type="entry name" value="TPR_rpt"/>
</dbReference>
<evidence type="ECO:0000313" key="5">
    <source>
        <dbReference type="Proteomes" id="UP000295832"/>
    </source>
</evidence>
<feature type="repeat" description="TPR" evidence="1">
    <location>
        <begin position="180"/>
        <end position="213"/>
    </location>
</feature>
<evidence type="ECO:0000313" key="4">
    <source>
        <dbReference type="EMBL" id="TDX59279.1"/>
    </source>
</evidence>
<dbReference type="EMBL" id="SOEG01000001">
    <property type="protein sequence ID" value="TDX59279.1"/>
    <property type="molecule type" value="Genomic_DNA"/>
</dbReference>
<feature type="transmembrane region" description="Helical" evidence="2">
    <location>
        <begin position="12"/>
        <end position="32"/>
    </location>
</feature>
<dbReference type="RefSeq" id="WP_134114307.1">
    <property type="nucleotide sequence ID" value="NZ_SOEG01000001.1"/>
</dbReference>
<name>A0A4V3H040_9FIRM</name>
<organism evidence="4 5">
    <name type="scientific">Orenia marismortui</name>
    <dbReference type="NCBI Taxonomy" id="46469"/>
    <lineage>
        <taxon>Bacteria</taxon>
        <taxon>Bacillati</taxon>
        <taxon>Bacillota</taxon>
        <taxon>Clostridia</taxon>
        <taxon>Halanaerobiales</taxon>
        <taxon>Halobacteroidaceae</taxon>
        <taxon>Orenia</taxon>
    </lineage>
</organism>
<keyword evidence="2" id="KW-1133">Transmembrane helix</keyword>
<dbReference type="Pfam" id="PF08486">
    <property type="entry name" value="SpoIID"/>
    <property type="match status" value="1"/>
</dbReference>
<feature type="domain" description="Sporulation stage II protein D amidase enhancer LytB N-terminal" evidence="3">
    <location>
        <begin position="401"/>
        <end position="491"/>
    </location>
</feature>
<dbReference type="GO" id="GO:0030435">
    <property type="term" value="P:sporulation resulting in formation of a cellular spore"/>
    <property type="evidence" value="ECO:0007669"/>
    <property type="project" value="InterPro"/>
</dbReference>
<dbReference type="Proteomes" id="UP000295832">
    <property type="component" value="Unassembled WGS sequence"/>
</dbReference>
<proteinExistence type="predicted"/>
<sequence length="687" mass="78849">MLKRIIKEQKVAILAVVIILLSFISSGIFAYYNHNNQNVDYNKDQLLSEANVLYYEGKYEASINKYRKLLVYENSKVARKNLASVYESLGKYKAAAKEYEQLLKDENSSQLRLDLAIAYYNLDQLNKSERELKILRDSELEGDYIIRDVNYYLSLIANKSSNYEQAEEYIRLALADNNFALGYYQLGEVKYNQGVYKEAIDYYLKALKVDGSLKGVNRKIALAYLELDQSKAAVVYLKRANKENKEDRVIANKLAELKLSHPEYFEDKELTLPEERKREIPDSVTFEEVEAIKDPGRELRIGILDNEAEVYFRVGSDFKVKEEDKVILEAKKSDLLKAVFEEGRYYLEIGEKKIEFSNTIQVIPNNYAPVLVHNIIYGRGYYWGGIEDRQYRGSLELIPRKQGITVVNLVHMEEYLMGVIPSEMSPSWPIESLKVQAVAARSYTLANLNKHSDDGYDLCSDVHCAAYRGIAREYPRSNQAVLDTAGEVMSYNGNPINAVYSANSGGHTENSEDVWKFKVGYLRGVSTEIKDSKFPLSPADLKEWLRDTPASYSNNLDFTKASYYRWQRNLSIEYLESSLGIKNIKEVLPTQRGESGSVRSLLVIGENEEKEFTYNLRSKFGGLRSNRFWIQPQYENGRLSSFLFYGSGWGHSVGMDQVAVAAMADMGSKYKDILNHFYTDIKIEDRY</sequence>